<sequence>MASSSPAAQQGPASASDAAASLASPANLANQQPELATLDTESQTALARYQAAGDIDARVLLPNGTPCGISQGWGGAGQYGLIHLHADDLVAAATTAAERSILPKAYYCVPVNFLVLKRDTIRETSDKEQYRLSPQQFLALLHASADQKPVEGMDDCECQNCDVYEGSQLGPFSRSQGIGATFHISGQYGVCANDVWVNGMD</sequence>
<accession>A0A9W8YHY9</accession>
<keyword evidence="3" id="KW-1185">Reference proteome</keyword>
<comment type="caution">
    <text evidence="2">The sequence shown here is derived from an EMBL/GenBank/DDBJ whole genome shotgun (WGS) entry which is preliminary data.</text>
</comment>
<name>A0A9W8YHY9_9PEZI</name>
<dbReference type="EMBL" id="JAPEVB010000008">
    <property type="protein sequence ID" value="KAJ4385266.1"/>
    <property type="molecule type" value="Genomic_DNA"/>
</dbReference>
<feature type="region of interest" description="Disordered" evidence="1">
    <location>
        <begin position="1"/>
        <end position="26"/>
    </location>
</feature>
<dbReference type="Proteomes" id="UP001140453">
    <property type="component" value="Unassembled WGS sequence"/>
</dbReference>
<gene>
    <name evidence="2" type="ORF">N0V93_010327</name>
</gene>
<reference evidence="2" key="1">
    <citation type="submission" date="2022-10" db="EMBL/GenBank/DDBJ databases">
        <title>Tapping the CABI collections for fungal endophytes: first genome assemblies for Collariella, Neodidymelliopsis, Ascochyta clinopodiicola, Didymella pomorum, Didymosphaeria variabile, Neocosmospora piperis and Neocucurbitaria cava.</title>
        <authorList>
            <person name="Hill R."/>
        </authorList>
    </citation>
    <scope>NUCLEOTIDE SEQUENCE</scope>
    <source>
        <strain evidence="2">IMI 355082</strain>
    </source>
</reference>
<evidence type="ECO:0000313" key="2">
    <source>
        <dbReference type="EMBL" id="KAJ4385266.1"/>
    </source>
</evidence>
<evidence type="ECO:0000256" key="1">
    <source>
        <dbReference type="SAM" id="MobiDB-lite"/>
    </source>
</evidence>
<protein>
    <submittedName>
        <fullName evidence="2">Uncharacterized protein</fullName>
    </submittedName>
</protein>
<organism evidence="2 3">
    <name type="scientific">Gnomoniopsis smithogilvyi</name>
    <dbReference type="NCBI Taxonomy" id="1191159"/>
    <lineage>
        <taxon>Eukaryota</taxon>
        <taxon>Fungi</taxon>
        <taxon>Dikarya</taxon>
        <taxon>Ascomycota</taxon>
        <taxon>Pezizomycotina</taxon>
        <taxon>Sordariomycetes</taxon>
        <taxon>Sordariomycetidae</taxon>
        <taxon>Diaporthales</taxon>
        <taxon>Gnomoniaceae</taxon>
        <taxon>Gnomoniopsis</taxon>
    </lineage>
</organism>
<evidence type="ECO:0000313" key="3">
    <source>
        <dbReference type="Proteomes" id="UP001140453"/>
    </source>
</evidence>
<proteinExistence type="predicted"/>
<dbReference type="AlphaFoldDB" id="A0A9W8YHY9"/>